<reference evidence="1 2" key="1">
    <citation type="submission" date="2016-09" db="EMBL/GenBank/DDBJ databases">
        <title>Genomic Taxonomy of the Vibrionaceae.</title>
        <authorList>
            <person name="Gonzalez-Castillo A."/>
            <person name="Gomez-Gil B."/>
            <person name="Enciso-Ibarra K."/>
        </authorList>
    </citation>
    <scope>NUCLEOTIDE SEQUENCE [LARGE SCALE GENOMIC DNA]</scope>
    <source>
        <strain evidence="1 2">CAIM 703</strain>
    </source>
</reference>
<dbReference type="STRING" id="1381081.BIY22_09330"/>
<evidence type="ECO:0008006" key="3">
    <source>
        <dbReference type="Google" id="ProtNLM"/>
    </source>
</evidence>
<dbReference type="SUPFAM" id="SSF53756">
    <property type="entry name" value="UDP-Glycosyltransferase/glycogen phosphorylase"/>
    <property type="match status" value="1"/>
</dbReference>
<organism evidence="1 2">
    <name type="scientific">Vibrio panuliri</name>
    <dbReference type="NCBI Taxonomy" id="1381081"/>
    <lineage>
        <taxon>Bacteria</taxon>
        <taxon>Pseudomonadati</taxon>
        <taxon>Pseudomonadota</taxon>
        <taxon>Gammaproteobacteria</taxon>
        <taxon>Vibrionales</taxon>
        <taxon>Vibrionaceae</taxon>
        <taxon>Vibrio</taxon>
    </lineage>
</organism>
<dbReference type="Proteomes" id="UP000186313">
    <property type="component" value="Unassembled WGS sequence"/>
</dbReference>
<proteinExistence type="predicted"/>
<dbReference type="Gene3D" id="3.40.50.2000">
    <property type="entry name" value="Glycogen Phosphorylase B"/>
    <property type="match status" value="1"/>
</dbReference>
<dbReference type="AlphaFoldDB" id="A0A1Q9HF40"/>
<gene>
    <name evidence="1" type="ORF">BIY22_09330</name>
</gene>
<sequence length="361" mass="40394">MRDLIIVGNNLANLPTASVEVVKCLKNVARVIWVNINYCSPTASFNGDRPLLSLPRKRMDEAQSLTLSVKLAHDTPGGSVMGTTGAKQQILAQLRPFLRKHHVSRPLIWTSDLNIADIHLNIDGASLVFYSDREFNNSATEMMQELAMIQHADIIFGATEKICARYPSSKTFLLRHGVDLKLFCSPTSAANDLPRNKPVAGYYGNLDHSIDYQMLLLCALSTPDWNFVILGKNTLPYYPLPKLNNVFYLGDKEHRQLPSYSQHWQASLLPLNTSRPCADDIEAKLLEYLAVGSPVISSAQITDSRFNKYINHVDSACEMSNALKLAAYEPKGSADIVFSDCWQVRSRYVDNILNRYSLSNL</sequence>
<evidence type="ECO:0000313" key="1">
    <source>
        <dbReference type="EMBL" id="OLQ88353.1"/>
    </source>
</evidence>
<name>A0A1Q9HF40_9VIBR</name>
<evidence type="ECO:0000313" key="2">
    <source>
        <dbReference type="Proteomes" id="UP000186313"/>
    </source>
</evidence>
<protein>
    <recommendedName>
        <fullName evidence="3">Glycosyl transferase</fullName>
    </recommendedName>
</protein>
<accession>A0A1Q9HF40</accession>
<comment type="caution">
    <text evidence="1">The sequence shown here is derived from an EMBL/GenBank/DDBJ whole genome shotgun (WGS) entry which is preliminary data.</text>
</comment>
<dbReference type="EMBL" id="MJMJ01000023">
    <property type="protein sequence ID" value="OLQ88353.1"/>
    <property type="molecule type" value="Genomic_DNA"/>
</dbReference>